<evidence type="ECO:0000313" key="2">
    <source>
        <dbReference type="EMBL" id="OAR04031.1"/>
    </source>
</evidence>
<evidence type="ECO:0000313" key="3">
    <source>
        <dbReference type="Proteomes" id="UP000243024"/>
    </source>
</evidence>
<dbReference type="SUPFAM" id="SSF109998">
    <property type="entry name" value="Triger factor/SurA peptide-binding domain-like"/>
    <property type="match status" value="1"/>
</dbReference>
<evidence type="ECO:0008006" key="4">
    <source>
        <dbReference type="Google" id="ProtNLM"/>
    </source>
</evidence>
<dbReference type="STRING" id="1484.SA87_10090"/>
<organism evidence="2 3">
    <name type="scientific">Hydrogenibacillus schlegelii</name>
    <name type="common">Bacillus schlegelii</name>
    <dbReference type="NCBI Taxonomy" id="1484"/>
    <lineage>
        <taxon>Bacteria</taxon>
        <taxon>Bacillati</taxon>
        <taxon>Bacillota</taxon>
        <taxon>Bacilli</taxon>
        <taxon>Bacillales</taxon>
        <taxon>Bacillales Family X. Incertae Sedis</taxon>
        <taxon>Hydrogenibacillus</taxon>
    </lineage>
</organism>
<keyword evidence="1" id="KW-0732">Signal</keyword>
<proteinExistence type="predicted"/>
<feature type="signal peptide" evidence="1">
    <location>
        <begin position="1"/>
        <end position="17"/>
    </location>
</feature>
<accession>A0A132MKT6</accession>
<keyword evidence="3" id="KW-1185">Reference proteome</keyword>
<dbReference type="EMBL" id="JXBB01000026">
    <property type="protein sequence ID" value="OAR04031.1"/>
    <property type="molecule type" value="Genomic_DNA"/>
</dbReference>
<comment type="caution">
    <text evidence="2">The sequence shown here is derived from an EMBL/GenBank/DDBJ whole genome shotgun (WGS) entry which is preliminary data.</text>
</comment>
<evidence type="ECO:0000256" key="1">
    <source>
        <dbReference type="SAM" id="SignalP"/>
    </source>
</evidence>
<dbReference type="InterPro" id="IPR027304">
    <property type="entry name" value="Trigger_fact/SurA_dom_sf"/>
</dbReference>
<name>A0A132MKT6_HYDSH</name>
<feature type="chain" id="PRO_5039471734" description="SurA N-terminal domain-containing protein" evidence="1">
    <location>
        <begin position="18"/>
        <end position="198"/>
    </location>
</feature>
<protein>
    <recommendedName>
        <fullName evidence="4">SurA N-terminal domain-containing protein</fullName>
    </recommendedName>
</protein>
<dbReference type="Proteomes" id="UP000243024">
    <property type="component" value="Unassembled WGS sequence"/>
</dbReference>
<dbReference type="AlphaFoldDB" id="A0A132MKT6"/>
<reference evidence="2 3" key="1">
    <citation type="submission" date="2015-09" db="EMBL/GenBank/DDBJ databases">
        <title>Draft genome sequence of Hydrogenibacillus schlegelii DSM 2000.</title>
        <authorList>
            <person name="Hemp J."/>
        </authorList>
    </citation>
    <scope>NUCLEOTIDE SEQUENCE [LARGE SCALE GENOMIC DNA]</scope>
    <source>
        <strain evidence="2 3">MA 48</strain>
    </source>
</reference>
<dbReference type="RefSeq" id="WP_066201832.1">
    <property type="nucleotide sequence ID" value="NZ_JXBB01000026.1"/>
</dbReference>
<sequence length="198" mass="23115">MLLLLTSLSFGILFTTANFPTDHQQRVSENQVVARGKGFVIQAKDFVEYKTHVKTMLETAGRPFDTSNNDLIKEMIQRELLIRYAEEKGIRVTDEEARQFLQEQRTAWDQSPEARRYLDALIRAKGFTSNDAYWNDPSTLQMYKRTLLLEKLLEHLHQTGELNENQTLENLEAELYKRANIHIDTNVLSQLDQVQYHV</sequence>
<gene>
    <name evidence="2" type="ORF">SA87_10090</name>
</gene>